<protein>
    <submittedName>
        <fullName evidence="1">Uncharacterized protein</fullName>
    </submittedName>
</protein>
<gene>
    <name evidence="1" type="ORF">ACFODU_01430</name>
</gene>
<accession>A0ABV7E3V0</accession>
<name>A0ABV7E3V0_9SPHN</name>
<sequence length="91" mass="10197">MPLVVLVPPEVDEEVLVDVEVEVEVDEEDEVDEEVEVLPVHFVLQVLPEVLHQKVAEAGTDQVATEARARAMAVFLIMNFPLRIETSGYQN</sequence>
<proteinExistence type="predicted"/>
<evidence type="ECO:0000313" key="1">
    <source>
        <dbReference type="EMBL" id="MFC3096461.1"/>
    </source>
</evidence>
<organism evidence="1 2">
    <name type="scientific">Alteraurantiacibacter palmitatis</name>
    <dbReference type="NCBI Taxonomy" id="2054628"/>
    <lineage>
        <taxon>Bacteria</taxon>
        <taxon>Pseudomonadati</taxon>
        <taxon>Pseudomonadota</taxon>
        <taxon>Alphaproteobacteria</taxon>
        <taxon>Sphingomonadales</taxon>
        <taxon>Erythrobacteraceae</taxon>
        <taxon>Alteraurantiacibacter</taxon>
    </lineage>
</organism>
<evidence type="ECO:0000313" key="2">
    <source>
        <dbReference type="Proteomes" id="UP001595456"/>
    </source>
</evidence>
<dbReference type="EMBL" id="JBHRST010000001">
    <property type="protein sequence ID" value="MFC3096461.1"/>
    <property type="molecule type" value="Genomic_DNA"/>
</dbReference>
<keyword evidence="2" id="KW-1185">Reference proteome</keyword>
<dbReference type="RefSeq" id="WP_336925046.1">
    <property type="nucleotide sequence ID" value="NZ_JBANRO010000002.1"/>
</dbReference>
<comment type="caution">
    <text evidence="1">The sequence shown here is derived from an EMBL/GenBank/DDBJ whole genome shotgun (WGS) entry which is preliminary data.</text>
</comment>
<dbReference type="Proteomes" id="UP001595456">
    <property type="component" value="Unassembled WGS sequence"/>
</dbReference>
<reference evidence="2" key="1">
    <citation type="journal article" date="2019" name="Int. J. Syst. Evol. Microbiol.">
        <title>The Global Catalogue of Microorganisms (GCM) 10K type strain sequencing project: providing services to taxonomists for standard genome sequencing and annotation.</title>
        <authorList>
            <consortium name="The Broad Institute Genomics Platform"/>
            <consortium name="The Broad Institute Genome Sequencing Center for Infectious Disease"/>
            <person name="Wu L."/>
            <person name="Ma J."/>
        </authorList>
    </citation>
    <scope>NUCLEOTIDE SEQUENCE [LARGE SCALE GENOMIC DNA]</scope>
    <source>
        <strain evidence="2">KCTC 52607</strain>
    </source>
</reference>